<evidence type="ECO:0000256" key="1">
    <source>
        <dbReference type="SAM" id="Phobius"/>
    </source>
</evidence>
<sequence>MPEIAILCLAALAVLLVKHTAADFFLQTPYQFCNKGIYGHPGGLLHAGIHVAMTPFVYLVLVPASLLLVLGIALGEFVIHYHVDWAKEQVGRRLNATPQTSIYWHALGMDQLLHGLTYVGIVAVLVWAMY</sequence>
<evidence type="ECO:0000313" key="3">
    <source>
        <dbReference type="Proteomes" id="UP000094501"/>
    </source>
</evidence>
<evidence type="ECO:0008006" key="4">
    <source>
        <dbReference type="Google" id="ProtNLM"/>
    </source>
</evidence>
<keyword evidence="1" id="KW-0472">Membrane</keyword>
<gene>
    <name evidence="2" type="ORF">AUC68_09160</name>
</gene>
<dbReference type="InterPro" id="IPR021737">
    <property type="entry name" value="Phage_phiKZ_Orf197"/>
</dbReference>
<evidence type="ECO:0000313" key="2">
    <source>
        <dbReference type="EMBL" id="ODR98564.1"/>
    </source>
</evidence>
<name>A0A1E3VYE4_9HYPH</name>
<dbReference type="Proteomes" id="UP000094501">
    <property type="component" value="Unassembled WGS sequence"/>
</dbReference>
<dbReference type="Pfam" id="PF11750">
    <property type="entry name" value="DUF3307"/>
    <property type="match status" value="1"/>
</dbReference>
<accession>A0A1E3VYE4</accession>
<dbReference type="RefSeq" id="WP_069438023.1">
    <property type="nucleotide sequence ID" value="NZ_LPWG01000013.1"/>
</dbReference>
<dbReference type="STRING" id="1774968.AUC68_09160"/>
<feature type="transmembrane region" description="Helical" evidence="1">
    <location>
        <begin position="56"/>
        <end position="81"/>
    </location>
</feature>
<dbReference type="OrthoDB" id="558011at2"/>
<keyword evidence="1" id="KW-1133">Transmembrane helix</keyword>
<keyword evidence="1" id="KW-0812">Transmembrane</keyword>
<dbReference type="EMBL" id="LPWG01000013">
    <property type="protein sequence ID" value="ODR98564.1"/>
    <property type="molecule type" value="Genomic_DNA"/>
</dbReference>
<proteinExistence type="predicted"/>
<reference evidence="2 3" key="1">
    <citation type="journal article" date="2016" name="Environ. Microbiol.">
        <title>New Methyloceanibacter diversity from North Sea sediments includes methanotroph containing solely the soluble methane monooxygenase.</title>
        <authorList>
            <person name="Vekeman B."/>
            <person name="Kerckhof F.M."/>
            <person name="Cremers G."/>
            <person name="de Vos P."/>
            <person name="Vandamme P."/>
            <person name="Boon N."/>
            <person name="Op den Camp H.J."/>
            <person name="Heylen K."/>
        </authorList>
    </citation>
    <scope>NUCLEOTIDE SEQUENCE [LARGE SCALE GENOMIC DNA]</scope>
    <source>
        <strain evidence="2 3">R-67174</strain>
    </source>
</reference>
<comment type="caution">
    <text evidence="2">The sequence shown here is derived from an EMBL/GenBank/DDBJ whole genome shotgun (WGS) entry which is preliminary data.</text>
</comment>
<organism evidence="2 3">
    <name type="scientific">Methyloceanibacter methanicus</name>
    <dbReference type="NCBI Taxonomy" id="1774968"/>
    <lineage>
        <taxon>Bacteria</taxon>
        <taxon>Pseudomonadati</taxon>
        <taxon>Pseudomonadota</taxon>
        <taxon>Alphaproteobacteria</taxon>
        <taxon>Hyphomicrobiales</taxon>
        <taxon>Hyphomicrobiaceae</taxon>
        <taxon>Methyloceanibacter</taxon>
    </lineage>
</organism>
<dbReference type="AlphaFoldDB" id="A0A1E3VYE4"/>
<keyword evidence="3" id="KW-1185">Reference proteome</keyword>
<feature type="transmembrane region" description="Helical" evidence="1">
    <location>
        <begin position="102"/>
        <end position="129"/>
    </location>
</feature>
<protein>
    <recommendedName>
        <fullName evidence="4">DUF3307 domain-containing protein</fullName>
    </recommendedName>
</protein>